<dbReference type="EMBL" id="KN824299">
    <property type="protein sequence ID" value="KIM27316.1"/>
    <property type="molecule type" value="Genomic_DNA"/>
</dbReference>
<accession>A0A0C2X1B3</accession>
<proteinExistence type="predicted"/>
<dbReference type="Proteomes" id="UP000054097">
    <property type="component" value="Unassembled WGS sequence"/>
</dbReference>
<name>A0A0C2X1B3_SERVB</name>
<organism evidence="2 3">
    <name type="scientific">Serendipita vermifera MAFF 305830</name>
    <dbReference type="NCBI Taxonomy" id="933852"/>
    <lineage>
        <taxon>Eukaryota</taxon>
        <taxon>Fungi</taxon>
        <taxon>Dikarya</taxon>
        <taxon>Basidiomycota</taxon>
        <taxon>Agaricomycotina</taxon>
        <taxon>Agaricomycetes</taxon>
        <taxon>Sebacinales</taxon>
        <taxon>Serendipitaceae</taxon>
        <taxon>Serendipita</taxon>
    </lineage>
</organism>
<evidence type="ECO:0000313" key="1">
    <source>
        <dbReference type="EMBL" id="KIM27316.1"/>
    </source>
</evidence>
<evidence type="ECO:0000313" key="2">
    <source>
        <dbReference type="EMBL" id="KIM32053.1"/>
    </source>
</evidence>
<keyword evidence="3" id="KW-1185">Reference proteome</keyword>
<protein>
    <submittedName>
        <fullName evidence="2">Uncharacterized protein</fullName>
    </submittedName>
</protein>
<evidence type="ECO:0000313" key="3">
    <source>
        <dbReference type="Proteomes" id="UP000054097"/>
    </source>
</evidence>
<reference evidence="2" key="3">
    <citation type="submission" date="2015-02" db="EMBL/GenBank/DDBJ databases">
        <title>Evolutionary Origins and Diversification of the Mycorrhizal Mutualists.</title>
        <authorList>
            <consortium name="DOE Joint Genome Institute"/>
            <consortium name="Mycorrhizal Genomics Consortium"/>
            <person name="Kohler A."/>
            <person name="Kuo A."/>
            <person name="Nagy L.G."/>
            <person name="Floudas D."/>
            <person name="Copeland A."/>
            <person name="Barry K.W."/>
            <person name="Cichocki N."/>
            <person name="Veneault-Fourrey C."/>
            <person name="LaButti K."/>
            <person name="Lindquist E.A."/>
            <person name="Lipzen A."/>
            <person name="Lundell T."/>
            <person name="Morin E."/>
            <person name="Murat C."/>
            <person name="Riley R."/>
            <person name="Ohm R."/>
            <person name="Sun H."/>
            <person name="Tunlid A."/>
            <person name="Henrissat B."/>
            <person name="Grigoriev I.V."/>
            <person name="Hibbett D.S."/>
            <person name="Martin F."/>
        </authorList>
    </citation>
    <scope>NUCLEOTIDE SEQUENCE</scope>
    <source>
        <strain evidence="2 3">MAFF 305830</strain>
    </source>
</reference>
<dbReference type="HOGENOM" id="CLU_057147_1_0_1"/>
<dbReference type="OrthoDB" id="3365917at2759"/>
<dbReference type="AlphaFoldDB" id="A0A0C2X1B3"/>
<reference evidence="3" key="2">
    <citation type="submission" date="2015-01" db="EMBL/GenBank/DDBJ databases">
        <title>Evolutionary Origins and Diversification of the Mycorrhizal Mutualists.</title>
        <authorList>
            <consortium name="DOE Joint Genome Institute"/>
            <consortium name="Mycorrhizal Genomics Consortium"/>
            <person name="Kohler A."/>
            <person name="Kuo A."/>
            <person name="Nagy L.G."/>
            <person name="Floudas D."/>
            <person name="Copeland A."/>
            <person name="Barry K.W."/>
            <person name="Cichocki N."/>
            <person name="Veneault-Fourrey C."/>
            <person name="LaButti K."/>
            <person name="Lindquist E.A."/>
            <person name="Lipzen A."/>
            <person name="Lundell T."/>
            <person name="Morin E."/>
            <person name="Murat C."/>
            <person name="Riley R."/>
            <person name="Ohm R."/>
            <person name="Sun H."/>
            <person name="Tunlid A."/>
            <person name="Henrissat B."/>
            <person name="Grigoriev I.V."/>
            <person name="Hibbett D.S."/>
            <person name="Martin F."/>
        </authorList>
    </citation>
    <scope>NUCLEOTIDE SEQUENCE [LARGE SCALE GENOMIC DNA]</scope>
    <source>
        <strain evidence="1 3">MAFF 305830</strain>
    </source>
</reference>
<reference evidence="2 3" key="1">
    <citation type="submission" date="2014-04" db="EMBL/GenBank/DDBJ databases">
        <authorList>
            <consortium name="DOE Joint Genome Institute"/>
            <person name="Kuo A."/>
            <person name="Zuccaro A."/>
            <person name="Kohler A."/>
            <person name="Nagy L.G."/>
            <person name="Floudas D."/>
            <person name="Copeland A."/>
            <person name="Barry K.W."/>
            <person name="Cichocki N."/>
            <person name="Veneault-Fourrey C."/>
            <person name="LaButti K."/>
            <person name="Lindquist E.A."/>
            <person name="Lipzen A."/>
            <person name="Lundell T."/>
            <person name="Morin E."/>
            <person name="Murat C."/>
            <person name="Sun H."/>
            <person name="Tunlid A."/>
            <person name="Henrissat B."/>
            <person name="Grigoriev I.V."/>
            <person name="Hibbett D.S."/>
            <person name="Martin F."/>
            <person name="Nordberg H.P."/>
            <person name="Cantor M.N."/>
            <person name="Hua S.X."/>
        </authorList>
    </citation>
    <scope>NUCLEOTIDE SEQUENCE [LARGE SCALE GENOMIC DNA]</scope>
    <source>
        <strain evidence="2 3">MAFF 305830</strain>
    </source>
</reference>
<sequence>MEGQAMSAWGGGGGPHGKVPTGSGMNALNNTFGGREFGGGDRNTIFGTREYGSGYPYGADGANPTSSIAGRPFPYGVWPISWGPGYLGGDEFHGDDMDMIRPGGPLAVVRVGTTDTTKWPGISQDEVYDMIGDKESISFMMADLVDWCHATPQWPKRLVITGNTTRMPRPENVIQYYRASSFALAFSGYNSSVGSTAGSRYSFDQTPPLPSGISNSAFLKCLNETISIALPIMDA</sequence>
<feature type="non-terminal residue" evidence="2">
    <location>
        <position position="235"/>
    </location>
</feature>
<dbReference type="EMBL" id="KN824280">
    <property type="protein sequence ID" value="KIM32053.1"/>
    <property type="molecule type" value="Genomic_DNA"/>
</dbReference>
<gene>
    <name evidence="1" type="ORF">M408DRAFT_53064</name>
    <name evidence="2" type="ORF">M408DRAFT_53353</name>
</gene>